<feature type="compositionally biased region" description="Low complexity" evidence="8">
    <location>
        <begin position="15"/>
        <end position="39"/>
    </location>
</feature>
<sequence>MAPTRQQGARALALPGSVSPARAAAPGGSCPPAGRAQPASRPPSPPRFGPRGRCAAEPQDRALLARSQRCRAWAAGAGGRRGARAGGEEAPRSPRPPPKMRWGLLLLLALLREAAGEARGRLEAGRLHGRSLERGAGTKLLGWRRKTRESLLETDGTRISQDLVGGSLAIDTLPDNETQIVEDNHSYYMSRFYGPGEARTKELWVDVAEANRSQVKVHGILSNMHRQASRVILSFDFPFYGHHLRQITIATGGFIFMGDVIHRMLTATQYIAPLMANFNPSYSRNSTVKYFDNGTVFVVQWDKVYLHGKEDIGSFTFQAALHSEGRIVFGYKEIPMSVLEISATQHPVKAGLSDAFMLLNPSPDVPESRRRTIYEYHRVELDTSKVTSVSAVEFTPLPTCLQHQSCDVCVTSELTFNCSWCHVLQRCSSGFDRYREEWLSHGCGQESDERTCEDWAESDHYSPSPNSPFTSFDEDVTTSSLFIGSLTTEDDTKLNQYAGGDGVRNDLPTKTGGTPIHTGTIVGIVLAVLLIAAIILAVIYISSHPTSNAALFFIEQRPHHWPAMKFRNHTNHTTYSEVEPAGHEKEGFVEAEQC</sequence>
<accession>A0A4D9EP24</accession>
<keyword evidence="6 9" id="KW-0472">Membrane</keyword>
<dbReference type="Proteomes" id="UP000297703">
    <property type="component" value="Unassembled WGS sequence"/>
</dbReference>
<protein>
    <submittedName>
        <fullName evidence="10">Nck-associated protein 5</fullName>
    </submittedName>
</protein>
<dbReference type="AlphaFoldDB" id="A0A4D9EP24"/>
<dbReference type="Pfam" id="PF01437">
    <property type="entry name" value="PSI"/>
    <property type="match status" value="1"/>
</dbReference>
<feature type="region of interest" description="Disordered" evidence="8">
    <location>
        <begin position="75"/>
        <end position="98"/>
    </location>
</feature>
<name>A0A4D9EP24_9SAUR</name>
<comment type="caution">
    <text evidence="10">The sequence shown here is derived from an EMBL/GenBank/DDBJ whole genome shotgun (WGS) entry which is preliminary data.</text>
</comment>
<feature type="region of interest" description="Disordered" evidence="8">
    <location>
        <begin position="1"/>
        <end position="59"/>
    </location>
</feature>
<evidence type="ECO:0000256" key="6">
    <source>
        <dbReference type="ARBA" id="ARBA00023136"/>
    </source>
</evidence>
<keyword evidence="11" id="KW-1185">Reference proteome</keyword>
<reference evidence="10 11" key="2">
    <citation type="submission" date="2019-04" db="EMBL/GenBank/DDBJ databases">
        <title>The genome sequence of big-headed turtle.</title>
        <authorList>
            <person name="Gong S."/>
        </authorList>
    </citation>
    <scope>NUCLEOTIDE SEQUENCE [LARGE SCALE GENOMIC DNA]</scope>
    <source>
        <strain evidence="10">DO16091913</strain>
        <tissue evidence="10">Muscle</tissue>
    </source>
</reference>
<evidence type="ECO:0000313" key="11">
    <source>
        <dbReference type="Proteomes" id="UP000297703"/>
    </source>
</evidence>
<evidence type="ECO:0000256" key="2">
    <source>
        <dbReference type="ARBA" id="ARBA00010297"/>
    </source>
</evidence>
<feature type="transmembrane region" description="Helical" evidence="9">
    <location>
        <begin position="521"/>
        <end position="541"/>
    </location>
</feature>
<organism evidence="10 11">
    <name type="scientific">Platysternon megacephalum</name>
    <name type="common">big-headed turtle</name>
    <dbReference type="NCBI Taxonomy" id="55544"/>
    <lineage>
        <taxon>Eukaryota</taxon>
        <taxon>Metazoa</taxon>
        <taxon>Chordata</taxon>
        <taxon>Craniata</taxon>
        <taxon>Vertebrata</taxon>
        <taxon>Euteleostomi</taxon>
        <taxon>Archelosauria</taxon>
        <taxon>Testudinata</taxon>
        <taxon>Testudines</taxon>
        <taxon>Cryptodira</taxon>
        <taxon>Durocryptodira</taxon>
        <taxon>Testudinoidea</taxon>
        <taxon>Platysternidae</taxon>
        <taxon>Platysternon</taxon>
    </lineage>
</organism>
<dbReference type="OrthoDB" id="6285106at2759"/>
<dbReference type="GO" id="GO:0016020">
    <property type="term" value="C:membrane"/>
    <property type="evidence" value="ECO:0007669"/>
    <property type="project" value="UniProtKB-SubCell"/>
</dbReference>
<evidence type="ECO:0000256" key="4">
    <source>
        <dbReference type="ARBA" id="ARBA00022729"/>
    </source>
</evidence>
<evidence type="ECO:0000256" key="7">
    <source>
        <dbReference type="ARBA" id="ARBA00023180"/>
    </source>
</evidence>
<comment type="similarity">
    <text evidence="2">Belongs to the plexin family.</text>
</comment>
<dbReference type="PANTHER" id="PTHR13055">
    <property type="entry name" value="TUMOR ENDOTHELIAL MARKER 7 RELATED"/>
    <property type="match status" value="1"/>
</dbReference>
<evidence type="ECO:0000256" key="9">
    <source>
        <dbReference type="SAM" id="Phobius"/>
    </source>
</evidence>
<dbReference type="InterPro" id="IPR002165">
    <property type="entry name" value="Plexin_repeat"/>
</dbReference>
<evidence type="ECO:0000256" key="8">
    <source>
        <dbReference type="SAM" id="MobiDB-lite"/>
    </source>
</evidence>
<gene>
    <name evidence="10" type="ORF">DR999_PMT06237</name>
</gene>
<dbReference type="PANTHER" id="PTHR13055:SF10">
    <property type="entry name" value="PLEXIN DOMAIN-CONTAINING PROTEIN 1"/>
    <property type="match status" value="1"/>
</dbReference>
<evidence type="ECO:0000313" key="10">
    <source>
        <dbReference type="EMBL" id="TFK10825.1"/>
    </source>
</evidence>
<evidence type="ECO:0000256" key="5">
    <source>
        <dbReference type="ARBA" id="ARBA00022989"/>
    </source>
</evidence>
<reference evidence="10 11" key="1">
    <citation type="submission" date="2019-04" db="EMBL/GenBank/DDBJ databases">
        <title>Draft genome of the big-headed turtle Platysternon megacephalum.</title>
        <authorList>
            <person name="Gong S."/>
        </authorList>
    </citation>
    <scope>NUCLEOTIDE SEQUENCE [LARGE SCALE GENOMIC DNA]</scope>
    <source>
        <strain evidence="10">DO16091913</strain>
        <tissue evidence="10">Muscle</tissue>
    </source>
</reference>
<keyword evidence="7" id="KW-0325">Glycoprotein</keyword>
<evidence type="ECO:0000256" key="1">
    <source>
        <dbReference type="ARBA" id="ARBA00004479"/>
    </source>
</evidence>
<evidence type="ECO:0000256" key="3">
    <source>
        <dbReference type="ARBA" id="ARBA00022692"/>
    </source>
</evidence>
<keyword evidence="4" id="KW-0732">Signal</keyword>
<comment type="subcellular location">
    <subcellularLocation>
        <location evidence="1">Membrane</location>
        <topology evidence="1">Single-pass type I membrane protein</topology>
    </subcellularLocation>
</comment>
<dbReference type="EMBL" id="QXTE01000039">
    <property type="protein sequence ID" value="TFK10825.1"/>
    <property type="molecule type" value="Genomic_DNA"/>
</dbReference>
<dbReference type="InterPro" id="IPR031152">
    <property type="entry name" value="PLXDC"/>
</dbReference>
<proteinExistence type="inferred from homology"/>
<keyword evidence="5 9" id="KW-1133">Transmembrane helix</keyword>
<keyword evidence="3 9" id="KW-0812">Transmembrane</keyword>